<reference evidence="6 7" key="1">
    <citation type="submission" date="2018-06" db="EMBL/GenBank/DDBJ databases">
        <authorList>
            <consortium name="Pathogen Informatics"/>
            <person name="Doyle S."/>
        </authorList>
    </citation>
    <scope>NUCLEOTIDE SEQUENCE [LARGE SCALE GENOMIC DNA]</scope>
    <source>
        <strain evidence="6 7">NCTC13465</strain>
    </source>
</reference>
<keyword evidence="3" id="KW-0274">FAD</keyword>
<dbReference type="EMBL" id="UAWQ01000020">
    <property type="protein sequence ID" value="SQC60123.1"/>
    <property type="molecule type" value="Genomic_DNA"/>
</dbReference>
<dbReference type="InterPro" id="IPR003953">
    <property type="entry name" value="FAD-dep_OxRdtase_2_FAD-bd"/>
</dbReference>
<dbReference type="Gene3D" id="3.50.50.60">
    <property type="entry name" value="FAD/NAD(P)-binding domain"/>
    <property type="match status" value="1"/>
</dbReference>
<dbReference type="InterPro" id="IPR027477">
    <property type="entry name" value="Succ_DH/fumarate_Rdtase_cat_sf"/>
</dbReference>
<evidence type="ECO:0000313" key="6">
    <source>
        <dbReference type="EMBL" id="SQC60123.1"/>
    </source>
</evidence>
<dbReference type="Proteomes" id="UP000251721">
    <property type="component" value="Unassembled WGS sequence"/>
</dbReference>
<keyword evidence="4 6" id="KW-0560">Oxidoreductase</keyword>
<evidence type="ECO:0000313" key="7">
    <source>
        <dbReference type="Proteomes" id="UP000251721"/>
    </source>
</evidence>
<dbReference type="SUPFAM" id="SSF56425">
    <property type="entry name" value="Succinate dehydrogenase/fumarate reductase flavoprotein, catalytic domain"/>
    <property type="match status" value="1"/>
</dbReference>
<dbReference type="InterPro" id="IPR050315">
    <property type="entry name" value="FAD-oxidoreductase_2"/>
</dbReference>
<evidence type="ECO:0000256" key="3">
    <source>
        <dbReference type="ARBA" id="ARBA00022827"/>
    </source>
</evidence>
<evidence type="ECO:0000256" key="1">
    <source>
        <dbReference type="ARBA" id="ARBA00001974"/>
    </source>
</evidence>
<sequence>MKSWDVIVIGSGAAGFAAAVTACCKGLSVLMLEKAGQFGGTSAISGGAVWLHDTDQARAEGKSGSAEAMKTYLRTIIGEGQYREDLAEAFVSAGREALAFLEREGAVKYSLCPLSPDYYPDEPGAVDVGRALEVVEYDGRELGDAFRDLRSPPPGMLLFGGMMVNRVDIQHFLDMRRSLRSLAHCTRLLLRYARDRVKYPRGTRLAMGNALIARMATTALRKGMNLRLNVNVLALCEAQGAVRGVEIEYQGQRETLHARRGVVLAAGGFAAGALAARYRPHTREHFTMSPPANDGAALHLAAALNAREGTDRASNFFWAPVSVLTRADGSEERFPHLVTDRAKPGVIAVNQRAVRFVNESSSYHHFASAMQDAAENAPLFFTLRRPGDEALWPRTGAPGAGQ</sequence>
<dbReference type="AlphaFoldDB" id="A0A2X3GGP3"/>
<dbReference type="PROSITE" id="PS51257">
    <property type="entry name" value="PROKAR_LIPOPROTEIN"/>
    <property type="match status" value="1"/>
</dbReference>
<dbReference type="PANTHER" id="PTHR43400:SF10">
    <property type="entry name" value="3-OXOSTEROID 1-DEHYDROGENASE"/>
    <property type="match status" value="1"/>
</dbReference>
<gene>
    <name evidence="6" type="primary">kstD_2</name>
    <name evidence="6" type="ORF">NCTC13465_06418</name>
</gene>
<protein>
    <submittedName>
        <fullName evidence="6">Fumarate reductase/succinate dehydrogenase flavoprotein domain-containing protein</fullName>
        <ecNumber evidence="6">1.3.99.4</ecNumber>
    </submittedName>
</protein>
<dbReference type="Pfam" id="PF00890">
    <property type="entry name" value="FAD_binding_2"/>
    <property type="match status" value="1"/>
</dbReference>
<comment type="cofactor">
    <cofactor evidence="1">
        <name>FAD</name>
        <dbReference type="ChEBI" id="CHEBI:57692"/>
    </cofactor>
</comment>
<dbReference type="GO" id="GO:0008202">
    <property type="term" value="P:steroid metabolic process"/>
    <property type="evidence" value="ECO:0007669"/>
    <property type="project" value="UniProtKB-ARBA"/>
</dbReference>
<dbReference type="PANTHER" id="PTHR43400">
    <property type="entry name" value="FUMARATE REDUCTASE"/>
    <property type="match status" value="1"/>
</dbReference>
<dbReference type="PRINTS" id="PR00469">
    <property type="entry name" value="PNDRDTASEII"/>
</dbReference>
<dbReference type="EC" id="1.3.99.4" evidence="6"/>
<keyword evidence="2" id="KW-0285">Flavoprotein</keyword>
<proteinExistence type="predicted"/>
<dbReference type="InterPro" id="IPR036188">
    <property type="entry name" value="FAD/NAD-bd_sf"/>
</dbReference>
<evidence type="ECO:0000259" key="5">
    <source>
        <dbReference type="Pfam" id="PF00890"/>
    </source>
</evidence>
<name>A0A2X3GGP3_KLEPN</name>
<feature type="domain" description="FAD-dependent oxidoreductase 2 FAD-binding" evidence="5">
    <location>
        <begin position="5"/>
        <end position="376"/>
    </location>
</feature>
<dbReference type="GO" id="GO:0047571">
    <property type="term" value="F:3-oxosteroid 1-dehydrogenase activity"/>
    <property type="evidence" value="ECO:0007669"/>
    <property type="project" value="UniProtKB-EC"/>
</dbReference>
<dbReference type="SUPFAM" id="SSF51905">
    <property type="entry name" value="FAD/NAD(P)-binding domain"/>
    <property type="match status" value="1"/>
</dbReference>
<evidence type="ECO:0000256" key="4">
    <source>
        <dbReference type="ARBA" id="ARBA00023002"/>
    </source>
</evidence>
<accession>A0A2X3GGP3</accession>
<organism evidence="6 7">
    <name type="scientific">Klebsiella pneumoniae</name>
    <dbReference type="NCBI Taxonomy" id="573"/>
    <lineage>
        <taxon>Bacteria</taxon>
        <taxon>Pseudomonadati</taxon>
        <taxon>Pseudomonadota</taxon>
        <taxon>Gammaproteobacteria</taxon>
        <taxon>Enterobacterales</taxon>
        <taxon>Enterobacteriaceae</taxon>
        <taxon>Klebsiella/Raoultella group</taxon>
        <taxon>Klebsiella</taxon>
        <taxon>Klebsiella pneumoniae complex</taxon>
    </lineage>
</organism>
<evidence type="ECO:0000256" key="2">
    <source>
        <dbReference type="ARBA" id="ARBA00022630"/>
    </source>
</evidence>